<accession>A0A8S1R6A5</accession>
<proteinExistence type="predicted"/>
<comment type="caution">
    <text evidence="2">The sequence shown here is derived from an EMBL/GenBank/DDBJ whole genome shotgun (WGS) entry which is preliminary data.</text>
</comment>
<evidence type="ECO:0000313" key="4">
    <source>
        <dbReference type="Proteomes" id="UP000692954"/>
    </source>
</evidence>
<evidence type="ECO:0000256" key="1">
    <source>
        <dbReference type="SAM" id="Coils"/>
    </source>
</evidence>
<evidence type="ECO:0000313" key="2">
    <source>
        <dbReference type="EMBL" id="CAD8122843.1"/>
    </source>
</evidence>
<reference evidence="2" key="1">
    <citation type="submission" date="2021-01" db="EMBL/GenBank/DDBJ databases">
        <authorList>
            <consortium name="Genoscope - CEA"/>
            <person name="William W."/>
        </authorList>
    </citation>
    <scope>NUCLEOTIDE SEQUENCE</scope>
</reference>
<dbReference type="AlphaFoldDB" id="A0A8S1R6A5"/>
<organism evidence="2 4">
    <name type="scientific">Paramecium sonneborni</name>
    <dbReference type="NCBI Taxonomy" id="65129"/>
    <lineage>
        <taxon>Eukaryota</taxon>
        <taxon>Sar</taxon>
        <taxon>Alveolata</taxon>
        <taxon>Ciliophora</taxon>
        <taxon>Intramacronucleata</taxon>
        <taxon>Oligohymenophorea</taxon>
        <taxon>Peniculida</taxon>
        <taxon>Parameciidae</taxon>
        <taxon>Paramecium</taxon>
    </lineage>
</organism>
<keyword evidence="1" id="KW-0175">Coiled coil</keyword>
<dbReference type="EMBL" id="CAJJDN010000141">
    <property type="protein sequence ID" value="CAD8122843.1"/>
    <property type="molecule type" value="Genomic_DNA"/>
</dbReference>
<dbReference type="Proteomes" id="UP000692954">
    <property type="component" value="Unassembled WGS sequence"/>
</dbReference>
<gene>
    <name evidence="2" type="ORF">PSON_ATCC_30995.1.T1410006</name>
    <name evidence="3" type="ORF">PSON_ATCC_30995.1.T1410007</name>
</gene>
<keyword evidence="4" id="KW-1185">Reference proteome</keyword>
<name>A0A8S1R6A5_9CILI</name>
<dbReference type="EMBL" id="CAJJDN010000141">
    <property type="protein sequence ID" value="CAD8122844.1"/>
    <property type="molecule type" value="Genomic_DNA"/>
</dbReference>
<evidence type="ECO:0000313" key="3">
    <source>
        <dbReference type="EMBL" id="CAD8122844.1"/>
    </source>
</evidence>
<feature type="coiled-coil region" evidence="1">
    <location>
        <begin position="136"/>
        <end position="173"/>
    </location>
</feature>
<protein>
    <submittedName>
        <fullName evidence="2">Uncharacterized protein</fullName>
    </submittedName>
</protein>
<sequence>MIDKYERLWGRTIKIVCEWIEHLKQEFWKRYLVKYLSFEKRLLSIQIIENNARRALRKRYDQNYIKKIQKERKEEIFGFKDLEVMEYYKNIRKIKEHIELEYDEQGNMNFHKHYLDARNIGRKTNYITIQRTQYQEENQQRELDAYEEYNKSLRKLEQKMQEYKEKHKAILEFQILIELEKYQIIVIQINGNIEV</sequence>